<evidence type="ECO:0000256" key="2">
    <source>
        <dbReference type="ARBA" id="ARBA00034247"/>
    </source>
</evidence>
<dbReference type="CDD" id="cd01949">
    <property type="entry name" value="GGDEF"/>
    <property type="match status" value="1"/>
</dbReference>
<reference evidence="5 6" key="1">
    <citation type="submission" date="2017-08" db="EMBL/GenBank/DDBJ databases">
        <title>Infants hospitalized years apart are colonized by the same room-sourced microbial strains.</title>
        <authorList>
            <person name="Brooks B."/>
            <person name="Olm M.R."/>
            <person name="Firek B.A."/>
            <person name="Baker R."/>
            <person name="Thomas B.C."/>
            <person name="Morowitz M.J."/>
            <person name="Banfield J.F."/>
        </authorList>
    </citation>
    <scope>NUCLEOTIDE SEQUENCE [LARGE SCALE GENOMIC DNA]</scope>
    <source>
        <strain evidence="5">S2_003_000_R2_14</strain>
    </source>
</reference>
<dbReference type="CDD" id="cd00060">
    <property type="entry name" value="FHA"/>
    <property type="match status" value="1"/>
</dbReference>
<dbReference type="SUPFAM" id="SSF55073">
    <property type="entry name" value="Nucleotide cyclase"/>
    <property type="match status" value="1"/>
</dbReference>
<evidence type="ECO:0000259" key="3">
    <source>
        <dbReference type="PROSITE" id="PS50006"/>
    </source>
</evidence>
<dbReference type="SUPFAM" id="SSF49879">
    <property type="entry name" value="SMAD/FHA domain"/>
    <property type="match status" value="1"/>
</dbReference>
<gene>
    <name evidence="5" type="ORF">DI536_03130</name>
</gene>
<sequence>MPRKHTTAITVISKISERQVTRAAALVVIHGEDLGRKFDLTSEAISIGRSSRCDIQVDQDAVSRKHATLTNESGRLIVEDLGSTNGTIVNDEHIDGPLRLRNGDFIKIGRTIFKFIAGNNIEAAYHDEIYRLTTVDGLTQVFNRRYFEDAIEREFSRSRRYQRPLSLVLLDIDHFKKINDSFGHLAGDAVLKEVARTIRTRTRREDVLARYGGEEFALLLPEIETKGAQQLAEKVRKLVEKHDFVFDGERIPVTISAGVATVQKKGEEPTELIRRADEKLYEAKTAGRNRVA</sequence>
<dbReference type="InterPro" id="IPR029787">
    <property type="entry name" value="Nucleotide_cyclase"/>
</dbReference>
<evidence type="ECO:0000313" key="6">
    <source>
        <dbReference type="Proteomes" id="UP000249061"/>
    </source>
</evidence>
<dbReference type="PROSITE" id="PS50006">
    <property type="entry name" value="FHA_DOMAIN"/>
    <property type="match status" value="1"/>
</dbReference>
<dbReference type="Pfam" id="PF00498">
    <property type="entry name" value="FHA"/>
    <property type="match status" value="1"/>
</dbReference>
<dbReference type="GO" id="GO:0052621">
    <property type="term" value="F:diguanylate cyclase activity"/>
    <property type="evidence" value="ECO:0007669"/>
    <property type="project" value="UniProtKB-EC"/>
</dbReference>
<dbReference type="Proteomes" id="UP000249061">
    <property type="component" value="Unassembled WGS sequence"/>
</dbReference>
<dbReference type="PROSITE" id="PS50887">
    <property type="entry name" value="GGDEF"/>
    <property type="match status" value="1"/>
</dbReference>
<dbReference type="FunFam" id="3.30.70.270:FF:000001">
    <property type="entry name" value="Diguanylate cyclase domain protein"/>
    <property type="match status" value="1"/>
</dbReference>
<dbReference type="InterPro" id="IPR008984">
    <property type="entry name" value="SMAD_FHA_dom_sf"/>
</dbReference>
<dbReference type="AlphaFoldDB" id="A0A2W5VNI2"/>
<protein>
    <recommendedName>
        <fullName evidence="1">diguanylate cyclase</fullName>
        <ecNumber evidence="1">2.7.7.65</ecNumber>
    </recommendedName>
</protein>
<dbReference type="Gene3D" id="2.60.200.20">
    <property type="match status" value="1"/>
</dbReference>
<dbReference type="InterPro" id="IPR050469">
    <property type="entry name" value="Diguanylate_Cyclase"/>
</dbReference>
<evidence type="ECO:0000313" key="5">
    <source>
        <dbReference type="EMBL" id="PZR17334.1"/>
    </source>
</evidence>
<dbReference type="GO" id="GO:1902201">
    <property type="term" value="P:negative regulation of bacterial-type flagellum-dependent cell motility"/>
    <property type="evidence" value="ECO:0007669"/>
    <property type="project" value="TreeGrafter"/>
</dbReference>
<dbReference type="SMART" id="SM00240">
    <property type="entry name" value="FHA"/>
    <property type="match status" value="1"/>
</dbReference>
<accession>A0A2W5VNI2</accession>
<feature type="domain" description="GGDEF" evidence="4">
    <location>
        <begin position="163"/>
        <end position="292"/>
    </location>
</feature>
<evidence type="ECO:0000256" key="1">
    <source>
        <dbReference type="ARBA" id="ARBA00012528"/>
    </source>
</evidence>
<dbReference type="PANTHER" id="PTHR45138">
    <property type="entry name" value="REGULATORY COMPONENTS OF SENSORY TRANSDUCTION SYSTEM"/>
    <property type="match status" value="1"/>
</dbReference>
<dbReference type="Pfam" id="PF00990">
    <property type="entry name" value="GGDEF"/>
    <property type="match status" value="1"/>
</dbReference>
<comment type="caution">
    <text evidence="5">The sequence shown here is derived from an EMBL/GenBank/DDBJ whole genome shotgun (WGS) entry which is preliminary data.</text>
</comment>
<proteinExistence type="predicted"/>
<dbReference type="SMART" id="SM00267">
    <property type="entry name" value="GGDEF"/>
    <property type="match status" value="1"/>
</dbReference>
<comment type="catalytic activity">
    <reaction evidence="2">
        <text>2 GTP = 3',3'-c-di-GMP + 2 diphosphate</text>
        <dbReference type="Rhea" id="RHEA:24898"/>
        <dbReference type="ChEBI" id="CHEBI:33019"/>
        <dbReference type="ChEBI" id="CHEBI:37565"/>
        <dbReference type="ChEBI" id="CHEBI:58805"/>
        <dbReference type="EC" id="2.7.7.65"/>
    </reaction>
</comment>
<dbReference type="GO" id="GO:0005886">
    <property type="term" value="C:plasma membrane"/>
    <property type="evidence" value="ECO:0007669"/>
    <property type="project" value="TreeGrafter"/>
</dbReference>
<organism evidence="5 6">
    <name type="scientific">Archangium gephyra</name>
    <dbReference type="NCBI Taxonomy" id="48"/>
    <lineage>
        <taxon>Bacteria</taxon>
        <taxon>Pseudomonadati</taxon>
        <taxon>Myxococcota</taxon>
        <taxon>Myxococcia</taxon>
        <taxon>Myxococcales</taxon>
        <taxon>Cystobacterineae</taxon>
        <taxon>Archangiaceae</taxon>
        <taxon>Archangium</taxon>
    </lineage>
</organism>
<dbReference type="PANTHER" id="PTHR45138:SF9">
    <property type="entry name" value="DIGUANYLATE CYCLASE DGCM-RELATED"/>
    <property type="match status" value="1"/>
</dbReference>
<dbReference type="NCBIfam" id="TIGR00254">
    <property type="entry name" value="GGDEF"/>
    <property type="match status" value="1"/>
</dbReference>
<dbReference type="EC" id="2.7.7.65" evidence="1"/>
<dbReference type="Gene3D" id="3.30.70.270">
    <property type="match status" value="1"/>
</dbReference>
<name>A0A2W5VNI2_9BACT</name>
<evidence type="ECO:0000259" key="4">
    <source>
        <dbReference type="PROSITE" id="PS50887"/>
    </source>
</evidence>
<dbReference type="InterPro" id="IPR000253">
    <property type="entry name" value="FHA_dom"/>
</dbReference>
<feature type="domain" description="FHA" evidence="3">
    <location>
        <begin position="45"/>
        <end position="94"/>
    </location>
</feature>
<dbReference type="InterPro" id="IPR000160">
    <property type="entry name" value="GGDEF_dom"/>
</dbReference>
<dbReference type="GO" id="GO:0043709">
    <property type="term" value="P:cell adhesion involved in single-species biofilm formation"/>
    <property type="evidence" value="ECO:0007669"/>
    <property type="project" value="TreeGrafter"/>
</dbReference>
<dbReference type="InterPro" id="IPR043128">
    <property type="entry name" value="Rev_trsase/Diguanyl_cyclase"/>
</dbReference>
<dbReference type="EMBL" id="QFQP01000002">
    <property type="protein sequence ID" value="PZR17334.1"/>
    <property type="molecule type" value="Genomic_DNA"/>
</dbReference>